<evidence type="ECO:0000313" key="1">
    <source>
        <dbReference type="EMBL" id="VDO26672.1"/>
    </source>
</evidence>
<sequence length="70" mass="7760">MKRVGVKCLDVGSRILAGSLTLRGAAEALAIFENFAVGSEYSRENTSLVYYKGLQEYLITKTKRQMLDGK</sequence>
<name>A0A0N4W6I3_HAEPC</name>
<organism evidence="3">
    <name type="scientific">Haemonchus placei</name>
    <name type="common">Barber's pole worm</name>
    <dbReference type="NCBI Taxonomy" id="6290"/>
    <lineage>
        <taxon>Eukaryota</taxon>
        <taxon>Metazoa</taxon>
        <taxon>Ecdysozoa</taxon>
        <taxon>Nematoda</taxon>
        <taxon>Chromadorea</taxon>
        <taxon>Rhabditida</taxon>
        <taxon>Rhabditina</taxon>
        <taxon>Rhabditomorpha</taxon>
        <taxon>Strongyloidea</taxon>
        <taxon>Trichostrongylidae</taxon>
        <taxon>Haemonchus</taxon>
    </lineage>
</organism>
<accession>A0A0N4W6I3</accession>
<protein>
    <submittedName>
        <fullName evidence="3">tRNA_int_endo_N domain-containing protein</fullName>
    </submittedName>
</protein>
<dbReference type="AlphaFoldDB" id="A0A0N4W6I3"/>
<reference evidence="3" key="1">
    <citation type="submission" date="2017-02" db="UniProtKB">
        <authorList>
            <consortium name="WormBaseParasite"/>
        </authorList>
    </citation>
    <scope>IDENTIFICATION</scope>
</reference>
<dbReference type="EMBL" id="UZAF01016370">
    <property type="protein sequence ID" value="VDO26672.1"/>
    <property type="molecule type" value="Genomic_DNA"/>
</dbReference>
<evidence type="ECO:0000313" key="3">
    <source>
        <dbReference type="WBParaSite" id="HPLM_0000566301-mRNA-1"/>
    </source>
</evidence>
<reference evidence="1 2" key="2">
    <citation type="submission" date="2018-11" db="EMBL/GenBank/DDBJ databases">
        <authorList>
            <consortium name="Pathogen Informatics"/>
        </authorList>
    </citation>
    <scope>NUCLEOTIDE SEQUENCE [LARGE SCALE GENOMIC DNA]</scope>
    <source>
        <strain evidence="1 2">MHpl1</strain>
    </source>
</reference>
<gene>
    <name evidence="1" type="ORF">HPLM_LOCUS5655</name>
</gene>
<proteinExistence type="predicted"/>
<dbReference type="Proteomes" id="UP000268014">
    <property type="component" value="Unassembled WGS sequence"/>
</dbReference>
<evidence type="ECO:0000313" key="2">
    <source>
        <dbReference type="Proteomes" id="UP000268014"/>
    </source>
</evidence>
<dbReference type="WBParaSite" id="HPLM_0000566301-mRNA-1">
    <property type="protein sequence ID" value="HPLM_0000566301-mRNA-1"/>
    <property type="gene ID" value="HPLM_0000566301"/>
</dbReference>
<keyword evidence="2" id="KW-1185">Reference proteome</keyword>